<comment type="caution">
    <text evidence="1">The sequence shown here is derived from an EMBL/GenBank/DDBJ whole genome shotgun (WGS) entry which is preliminary data.</text>
</comment>
<dbReference type="Proteomes" id="UP001301388">
    <property type="component" value="Unassembled WGS sequence"/>
</dbReference>
<keyword evidence="2" id="KW-1185">Reference proteome</keyword>
<accession>A0ABU5TMD8</accession>
<dbReference type="EMBL" id="JAYGIE010000084">
    <property type="protein sequence ID" value="MEA5479196.1"/>
    <property type="molecule type" value="Genomic_DNA"/>
</dbReference>
<protein>
    <submittedName>
        <fullName evidence="1">Uncharacterized protein</fullName>
    </submittedName>
</protein>
<name>A0ABU5TMD8_9CYAN</name>
<gene>
    <name evidence="1" type="ORF">VB774_16365</name>
</gene>
<reference evidence="1 2" key="1">
    <citation type="submission" date="2023-12" db="EMBL/GenBank/DDBJ databases">
        <title>Baltic Sea Cyanobacteria.</title>
        <authorList>
            <person name="Delbaje E."/>
            <person name="Fewer D.P."/>
            <person name="Shishido T.K."/>
        </authorList>
    </citation>
    <scope>NUCLEOTIDE SEQUENCE [LARGE SCALE GENOMIC DNA]</scope>
    <source>
        <strain evidence="1 2">UHCC 0370</strain>
    </source>
</reference>
<dbReference type="RefSeq" id="WP_323262494.1">
    <property type="nucleotide sequence ID" value="NZ_JAYGIE010000084.1"/>
</dbReference>
<evidence type="ECO:0000313" key="1">
    <source>
        <dbReference type="EMBL" id="MEA5479196.1"/>
    </source>
</evidence>
<evidence type="ECO:0000313" key="2">
    <source>
        <dbReference type="Proteomes" id="UP001301388"/>
    </source>
</evidence>
<organism evidence="1 2">
    <name type="scientific">Pseudanabaena galeata UHCC 0370</name>
    <dbReference type="NCBI Taxonomy" id="3110310"/>
    <lineage>
        <taxon>Bacteria</taxon>
        <taxon>Bacillati</taxon>
        <taxon>Cyanobacteriota</taxon>
        <taxon>Cyanophyceae</taxon>
        <taxon>Pseudanabaenales</taxon>
        <taxon>Pseudanabaenaceae</taxon>
        <taxon>Pseudanabaena</taxon>
    </lineage>
</organism>
<sequence>MTSLLLQAFEKAQSLPEYLQDEFATQFLEDIESEMRWLQTLSQPQPSKLDQLATKALNNSLKGKTKILGFDQL</sequence>
<proteinExistence type="predicted"/>